<dbReference type="PANTHER" id="PTHR43781:SF1">
    <property type="entry name" value="SACCHAROPINE DEHYDROGENASE"/>
    <property type="match status" value="1"/>
</dbReference>
<evidence type="ECO:0000256" key="1">
    <source>
        <dbReference type="SAM" id="MobiDB-lite"/>
    </source>
</evidence>
<name>A0A7G1IKF6_MYCKA</name>
<dbReference type="InterPro" id="IPR036291">
    <property type="entry name" value="NAD(P)-bd_dom_sf"/>
</dbReference>
<dbReference type="AlphaFoldDB" id="A0A7G1IKF6"/>
<dbReference type="PANTHER" id="PTHR43781">
    <property type="entry name" value="SACCHAROPINE DEHYDROGENASE"/>
    <property type="match status" value="1"/>
</dbReference>
<reference evidence="2 3" key="1">
    <citation type="submission" date="2020-07" db="EMBL/GenBank/DDBJ databases">
        <title>Mycobacterium kansasii (former subtype) with zoonotic potential isolated from diseased indoor pet cat, Japan.</title>
        <authorList>
            <person name="Fukano H."/>
            <person name="Terazono T."/>
            <person name="Hoshino Y."/>
        </authorList>
    </citation>
    <scope>NUCLEOTIDE SEQUENCE [LARGE SCALE GENOMIC DNA]</scope>
    <source>
        <strain evidence="2 3">Kuro-I</strain>
    </source>
</reference>
<dbReference type="EMBL" id="AP023343">
    <property type="protein sequence ID" value="BCI90215.1"/>
    <property type="molecule type" value="Genomic_DNA"/>
</dbReference>
<protein>
    <recommendedName>
        <fullName evidence="4">Saccharopine dehydrogenase family protein</fullName>
    </recommendedName>
</protein>
<proteinExistence type="predicted"/>
<keyword evidence="3" id="KW-1185">Reference proteome</keyword>
<accession>A0A7G1IKF6</accession>
<dbReference type="Proteomes" id="UP000516380">
    <property type="component" value="Chromosome"/>
</dbReference>
<evidence type="ECO:0000313" key="2">
    <source>
        <dbReference type="EMBL" id="BCI90215.1"/>
    </source>
</evidence>
<organism evidence="2 3">
    <name type="scientific">Mycobacterium kansasii</name>
    <dbReference type="NCBI Taxonomy" id="1768"/>
    <lineage>
        <taxon>Bacteria</taxon>
        <taxon>Bacillati</taxon>
        <taxon>Actinomycetota</taxon>
        <taxon>Actinomycetes</taxon>
        <taxon>Mycobacteriales</taxon>
        <taxon>Mycobacteriaceae</taxon>
        <taxon>Mycobacterium</taxon>
    </lineage>
</organism>
<evidence type="ECO:0008006" key="4">
    <source>
        <dbReference type="Google" id="ProtNLM"/>
    </source>
</evidence>
<sequence length="114" mass="12232">MILLYGATGYTGRLVARTFAEQGLQPVLSGRREDALRAVADPLGLDVRIGGLDDLDLSATQALLNCAGPLDGPKRRCCAAVWTRAWPILISPARSTSTWQQRPGTTGRAQPASW</sequence>
<feature type="region of interest" description="Disordered" evidence="1">
    <location>
        <begin position="95"/>
        <end position="114"/>
    </location>
</feature>
<evidence type="ECO:0000313" key="3">
    <source>
        <dbReference type="Proteomes" id="UP000516380"/>
    </source>
</evidence>
<gene>
    <name evidence="2" type="ORF">NIIDMKKI_54210</name>
</gene>
<dbReference type="SUPFAM" id="SSF51735">
    <property type="entry name" value="NAD(P)-binding Rossmann-fold domains"/>
    <property type="match status" value="1"/>
</dbReference>
<dbReference type="Gene3D" id="3.40.50.720">
    <property type="entry name" value="NAD(P)-binding Rossmann-like Domain"/>
    <property type="match status" value="1"/>
</dbReference>